<keyword evidence="3" id="KW-0732">Signal</keyword>
<feature type="compositionally biased region" description="Acidic residues" evidence="5">
    <location>
        <begin position="73"/>
        <end position="82"/>
    </location>
</feature>
<keyword evidence="4" id="KW-0106">Calcium</keyword>
<evidence type="ECO:0000256" key="5">
    <source>
        <dbReference type="SAM" id="MobiDB-lite"/>
    </source>
</evidence>
<feature type="compositionally biased region" description="Basic and acidic residues" evidence="5">
    <location>
        <begin position="140"/>
        <end position="166"/>
    </location>
</feature>
<comment type="caution">
    <text evidence="6">The sequence shown here is derived from an EMBL/GenBank/DDBJ whole genome shotgun (WGS) entry which is preliminary data.</text>
</comment>
<dbReference type="InterPro" id="IPR028974">
    <property type="entry name" value="TSP_type-3_rpt"/>
</dbReference>
<dbReference type="Proteomes" id="UP001595945">
    <property type="component" value="Unassembled WGS sequence"/>
</dbReference>
<feature type="compositionally biased region" description="Acidic residues" evidence="5">
    <location>
        <begin position="50"/>
        <end position="59"/>
    </location>
</feature>
<feature type="region of interest" description="Disordered" evidence="5">
    <location>
        <begin position="28"/>
        <end position="181"/>
    </location>
</feature>
<dbReference type="AlphaFoldDB" id="A0ABD5Q2D0"/>
<dbReference type="EMBL" id="JBHSHT010000001">
    <property type="protein sequence ID" value="MFC4824874.1"/>
    <property type="molecule type" value="Genomic_DNA"/>
</dbReference>
<proteinExistence type="predicted"/>
<dbReference type="PANTHER" id="PTHR37467">
    <property type="entry name" value="EXPORTED CALCIUM-BINDING GLYCOPROTEIN-RELATED"/>
    <property type="match status" value="1"/>
</dbReference>
<dbReference type="GeneID" id="73044425"/>
<dbReference type="Pfam" id="PF18884">
    <property type="entry name" value="TSP3_bac"/>
    <property type="match status" value="3"/>
</dbReference>
<evidence type="ECO:0000256" key="2">
    <source>
        <dbReference type="ARBA" id="ARBA00022525"/>
    </source>
</evidence>
<evidence type="ECO:0000256" key="3">
    <source>
        <dbReference type="ARBA" id="ARBA00022729"/>
    </source>
</evidence>
<name>A0ABD5Q2D0_9EURY</name>
<protein>
    <recommendedName>
        <fullName evidence="8">Thrombospondin type 3 repeat-containing protein</fullName>
    </recommendedName>
</protein>
<dbReference type="RefSeq" id="WP_254269410.1">
    <property type="nucleotide sequence ID" value="NZ_CP100400.1"/>
</dbReference>
<accession>A0ABD5Q2D0</accession>
<gene>
    <name evidence="6" type="ORF">ACFO9K_11450</name>
</gene>
<dbReference type="PANTHER" id="PTHR37467:SF1">
    <property type="entry name" value="EXPORTED CALCIUM-BINDING GLYCOPROTEIN"/>
    <property type="match status" value="1"/>
</dbReference>
<evidence type="ECO:0000256" key="4">
    <source>
        <dbReference type="ARBA" id="ARBA00022837"/>
    </source>
</evidence>
<dbReference type="InterPro" id="IPR053180">
    <property type="entry name" value="Ca-binding_acidic-repeat"/>
</dbReference>
<evidence type="ECO:0008006" key="8">
    <source>
        <dbReference type="Google" id="ProtNLM"/>
    </source>
</evidence>
<keyword evidence="2" id="KW-0964">Secreted</keyword>
<feature type="compositionally biased region" description="Basic and acidic residues" evidence="5">
    <location>
        <begin position="60"/>
        <end position="72"/>
    </location>
</feature>
<evidence type="ECO:0000256" key="1">
    <source>
        <dbReference type="ARBA" id="ARBA00004613"/>
    </source>
</evidence>
<feature type="compositionally biased region" description="Basic and acidic residues" evidence="5">
    <location>
        <begin position="28"/>
        <end position="40"/>
    </location>
</feature>
<evidence type="ECO:0000313" key="6">
    <source>
        <dbReference type="EMBL" id="MFC4824874.1"/>
    </source>
</evidence>
<keyword evidence="7" id="KW-1185">Reference proteome</keyword>
<dbReference type="InterPro" id="IPR059100">
    <property type="entry name" value="TSP3_bac"/>
</dbReference>
<dbReference type="SUPFAM" id="SSF103647">
    <property type="entry name" value="TSP type-3 repeat"/>
    <property type="match status" value="1"/>
</dbReference>
<organism evidence="6 7">
    <name type="scientific">Halorussus aquaticus</name>
    <dbReference type="NCBI Taxonomy" id="2953748"/>
    <lineage>
        <taxon>Archaea</taxon>
        <taxon>Methanobacteriati</taxon>
        <taxon>Methanobacteriota</taxon>
        <taxon>Stenosarchaea group</taxon>
        <taxon>Halobacteria</taxon>
        <taxon>Halobacteriales</taxon>
        <taxon>Haladaptataceae</taxon>
        <taxon>Halorussus</taxon>
    </lineage>
</organism>
<reference evidence="6 7" key="1">
    <citation type="journal article" date="2019" name="Int. J. Syst. Evol. Microbiol.">
        <title>The Global Catalogue of Microorganisms (GCM) 10K type strain sequencing project: providing services to taxonomists for standard genome sequencing and annotation.</title>
        <authorList>
            <consortium name="The Broad Institute Genomics Platform"/>
            <consortium name="The Broad Institute Genome Sequencing Center for Infectious Disease"/>
            <person name="Wu L."/>
            <person name="Ma J."/>
        </authorList>
    </citation>
    <scope>NUCLEOTIDE SEQUENCE [LARGE SCALE GENOMIC DNA]</scope>
    <source>
        <strain evidence="6 7">XZYJ18</strain>
    </source>
</reference>
<evidence type="ECO:0000313" key="7">
    <source>
        <dbReference type="Proteomes" id="UP001595945"/>
    </source>
</evidence>
<sequence length="400" mass="43052">MRTPGLSQVLLAVVLGSAVATGAVLGFDADRDGVPTHEEFGETDPLAADTDGDGLDDDREGAFESDPTRTDTDGDGLTDDEEYRGAGERETGAVTEESAVEWERSDPTSPDTDGDGIGDATEAEAKMDPTAEDGDGDGLSDPRERDGPTDPTRGDTDGDNLRDGWEIRGTTPKGASIAEADPRHKDAFVHVLYLQGADEELPSSVVSQVKQWYAGMLVENPDGETGIRVHLADEQRTDRSIDEWVHDDGSTTHGVSGFMAMREFYNRETIGENTGSHFLVVIPGEDVPVRGGGNAGGTKTAIVRPWQGTDRSSERSYARTIVHEMLHNMVRRVGGQDCNGEMHTCKGFLSYTDDTHLSNVAAEKLNREGFADPAYPQQMNATTCGETMVYEDQCGLESSS</sequence>
<comment type="subcellular location">
    <subcellularLocation>
        <location evidence="1">Secreted</location>
    </subcellularLocation>
</comment>